<gene>
    <name evidence="1" type="ordered locus">FRAAL0712</name>
</gene>
<dbReference type="HOGENOM" id="CLU_2843455_0_0_11"/>
<evidence type="ECO:0000313" key="2">
    <source>
        <dbReference type="Proteomes" id="UP000000657"/>
    </source>
</evidence>
<organism evidence="1 2">
    <name type="scientific">Frankia alni (strain DSM 45986 / CECT 9034 / ACN14a)</name>
    <dbReference type="NCBI Taxonomy" id="326424"/>
    <lineage>
        <taxon>Bacteria</taxon>
        <taxon>Bacillati</taxon>
        <taxon>Actinomycetota</taxon>
        <taxon>Actinomycetes</taxon>
        <taxon>Frankiales</taxon>
        <taxon>Frankiaceae</taxon>
        <taxon>Frankia</taxon>
    </lineage>
</organism>
<keyword evidence="2" id="KW-1185">Reference proteome</keyword>
<dbReference type="AlphaFoldDB" id="Q0RSS4"/>
<name>Q0RSS4_FRAAA</name>
<dbReference type="STRING" id="326424.FRAAL0712"/>
<accession>Q0RSS4</accession>
<sequence>MSKWAADEFAAKVIIAHADARCRQGVRIGWRSDVEAVTPVACSEIITTDSRTSRHLRSTLVTALG</sequence>
<dbReference type="KEGG" id="fal:FRAAL0712"/>
<proteinExistence type="predicted"/>
<evidence type="ECO:0000313" key="1">
    <source>
        <dbReference type="EMBL" id="CAJ59382.1"/>
    </source>
</evidence>
<reference evidence="1 2" key="1">
    <citation type="journal article" date="2007" name="Genome Res.">
        <title>Genome characteristics of facultatively symbiotic Frankia sp. strains reflect host range and host plant biogeography.</title>
        <authorList>
            <person name="Normand P."/>
            <person name="Lapierre P."/>
            <person name="Tisa L.S."/>
            <person name="Gogarten J.P."/>
            <person name="Alloisio N."/>
            <person name="Bagnarol E."/>
            <person name="Bassi C.A."/>
            <person name="Berry A.M."/>
            <person name="Bickhart D.M."/>
            <person name="Choisne N."/>
            <person name="Couloux A."/>
            <person name="Cournoyer B."/>
            <person name="Cruveiller S."/>
            <person name="Daubin V."/>
            <person name="Demange N."/>
            <person name="Francino M.P."/>
            <person name="Goltsman E."/>
            <person name="Huang Y."/>
            <person name="Kopp O.R."/>
            <person name="Labarre L."/>
            <person name="Lapidus A."/>
            <person name="Lavire C."/>
            <person name="Marechal J."/>
            <person name="Martinez M."/>
            <person name="Mastronunzio J.E."/>
            <person name="Mullin B.C."/>
            <person name="Niemann J."/>
            <person name="Pujic P."/>
            <person name="Rawnsley T."/>
            <person name="Rouy Z."/>
            <person name="Schenowitz C."/>
            <person name="Sellstedt A."/>
            <person name="Tavares F."/>
            <person name="Tomkins J.P."/>
            <person name="Vallenet D."/>
            <person name="Valverde C."/>
            <person name="Wall L.G."/>
            <person name="Wang Y."/>
            <person name="Medigue C."/>
            <person name="Benson D.R."/>
        </authorList>
    </citation>
    <scope>NUCLEOTIDE SEQUENCE [LARGE SCALE GENOMIC DNA]</scope>
    <source>
        <strain evidence="2">DSM 45986 / CECT 9034 / ACN14a</strain>
    </source>
</reference>
<protein>
    <submittedName>
        <fullName evidence="1">Uncharacterized protein</fullName>
    </submittedName>
</protein>
<dbReference type="EMBL" id="CT573213">
    <property type="protein sequence ID" value="CAJ59382.1"/>
    <property type="molecule type" value="Genomic_DNA"/>
</dbReference>
<dbReference type="Proteomes" id="UP000000657">
    <property type="component" value="Chromosome"/>
</dbReference>